<accession>A0A1N7SIQ0</accession>
<proteinExistence type="predicted"/>
<dbReference type="RefSeq" id="WP_094782682.1">
    <property type="nucleotide sequence ID" value="NZ_CYGX02000072.1"/>
</dbReference>
<evidence type="ECO:0000256" key="2">
    <source>
        <dbReference type="SAM" id="SignalP"/>
    </source>
</evidence>
<name>A0A1N7SIQ0_9BURK</name>
<feature type="chain" id="PRO_5012162025" evidence="2">
    <location>
        <begin position="42"/>
        <end position="116"/>
    </location>
</feature>
<evidence type="ECO:0000313" key="4">
    <source>
        <dbReference type="Proteomes" id="UP000187012"/>
    </source>
</evidence>
<dbReference type="OrthoDB" id="7507091at2"/>
<dbReference type="PROSITE" id="PS51318">
    <property type="entry name" value="TAT"/>
    <property type="match status" value="1"/>
</dbReference>
<sequence>MKPTHRRTGNDLAPTPTRRTFLAPAASAGAWLALAPAAARAALNAPHGDAKKGSKEVVLVVQTNGPHLAIDQMIAAHLGARGYRVRMLGEASPPDAASDAERIDKRGSTNANCLTA</sequence>
<evidence type="ECO:0000313" key="3">
    <source>
        <dbReference type="EMBL" id="SIT47267.1"/>
    </source>
</evidence>
<keyword evidence="2" id="KW-0732">Signal</keyword>
<keyword evidence="4" id="KW-1185">Reference proteome</keyword>
<dbReference type="Proteomes" id="UP000187012">
    <property type="component" value="Unassembled WGS sequence"/>
</dbReference>
<dbReference type="EMBL" id="CYGX02000072">
    <property type="protein sequence ID" value="SIT47267.1"/>
    <property type="molecule type" value="Genomic_DNA"/>
</dbReference>
<organism evidence="3 4">
    <name type="scientific">Paraburkholderia ribeironis</name>
    <dbReference type="NCBI Taxonomy" id="1247936"/>
    <lineage>
        <taxon>Bacteria</taxon>
        <taxon>Pseudomonadati</taxon>
        <taxon>Pseudomonadota</taxon>
        <taxon>Betaproteobacteria</taxon>
        <taxon>Burkholderiales</taxon>
        <taxon>Burkholderiaceae</taxon>
        <taxon>Paraburkholderia</taxon>
    </lineage>
</organism>
<dbReference type="STRING" id="1247936.BN2475_720020"/>
<gene>
    <name evidence="3" type="ORF">BN2475_720020</name>
</gene>
<feature type="signal peptide" evidence="2">
    <location>
        <begin position="1"/>
        <end position="41"/>
    </location>
</feature>
<dbReference type="InterPro" id="IPR006311">
    <property type="entry name" value="TAT_signal"/>
</dbReference>
<reference evidence="3 4" key="1">
    <citation type="submission" date="2016-12" db="EMBL/GenBank/DDBJ databases">
        <authorList>
            <person name="Song W.-J."/>
            <person name="Kurnit D.M."/>
        </authorList>
    </citation>
    <scope>NUCLEOTIDE SEQUENCE [LARGE SCALE GENOMIC DNA]</scope>
    <source>
        <strain evidence="3 4">STM7296</strain>
    </source>
</reference>
<evidence type="ECO:0000256" key="1">
    <source>
        <dbReference type="SAM" id="MobiDB-lite"/>
    </source>
</evidence>
<protein>
    <submittedName>
        <fullName evidence="3">Uncharacterized protein</fullName>
    </submittedName>
</protein>
<feature type="region of interest" description="Disordered" evidence="1">
    <location>
        <begin position="90"/>
        <end position="116"/>
    </location>
</feature>
<dbReference type="AlphaFoldDB" id="A0A1N7SIQ0"/>